<gene>
    <name evidence="2" type="ORF">GCM10010987_21370</name>
    <name evidence="3" type="ORF">XH86_23450</name>
</gene>
<reference evidence="3 4" key="2">
    <citation type="submission" date="2018-06" db="EMBL/GenBank/DDBJ databases">
        <title>Comparative genomics of rhizobia nodulating Arachis hypogaea in China.</title>
        <authorList>
            <person name="Li Y."/>
        </authorList>
    </citation>
    <scope>NUCLEOTIDE SEQUENCE [LARGE SCALE GENOMIC DNA]</scope>
    <source>
        <strain evidence="3 4">CCBAU 51658</strain>
    </source>
</reference>
<protein>
    <recommendedName>
        <fullName evidence="1">Carboxymuconolactone decarboxylase-like domain-containing protein</fullName>
    </recommendedName>
</protein>
<dbReference type="PANTHER" id="PTHR33570">
    <property type="entry name" value="4-CARBOXYMUCONOLACTONE DECARBOXYLASE FAMILY PROTEIN"/>
    <property type="match status" value="1"/>
</dbReference>
<dbReference type="Gene3D" id="2.40.350.10">
    <property type="entry name" value="SO1590-like"/>
    <property type="match status" value="1"/>
</dbReference>
<dbReference type="InterPro" id="IPR052512">
    <property type="entry name" value="4CMD/NDH-1_regulator"/>
</dbReference>
<dbReference type="InterPro" id="IPR023159">
    <property type="entry name" value="SO1590-like_sf"/>
</dbReference>
<dbReference type="EMBL" id="BMHC01000002">
    <property type="protein sequence ID" value="GGI22832.1"/>
    <property type="molecule type" value="Genomic_DNA"/>
</dbReference>
<evidence type="ECO:0000313" key="2">
    <source>
        <dbReference type="EMBL" id="GGI22832.1"/>
    </source>
</evidence>
<dbReference type="AlphaFoldDB" id="A0A410V995"/>
<reference evidence="2" key="1">
    <citation type="journal article" date="2014" name="Int. J. Syst. Evol. Microbiol.">
        <title>Complete genome sequence of Corynebacterium casei LMG S-19264T (=DSM 44701T), isolated from a smear-ripened cheese.</title>
        <authorList>
            <consortium name="US DOE Joint Genome Institute (JGI-PGF)"/>
            <person name="Walter F."/>
            <person name="Albersmeier A."/>
            <person name="Kalinowski J."/>
            <person name="Ruckert C."/>
        </authorList>
    </citation>
    <scope>NUCLEOTIDE SEQUENCE</scope>
    <source>
        <strain evidence="2">CGMCC 1.15034</strain>
    </source>
</reference>
<feature type="domain" description="Carboxymuconolactone decarboxylase-like" evidence="1">
    <location>
        <begin position="148"/>
        <end position="216"/>
    </location>
</feature>
<dbReference type="Gene3D" id="1.20.1290.10">
    <property type="entry name" value="AhpD-like"/>
    <property type="match status" value="1"/>
</dbReference>
<dbReference type="InterPro" id="IPR029032">
    <property type="entry name" value="AhpD-like"/>
</dbReference>
<dbReference type="InterPro" id="IPR003779">
    <property type="entry name" value="CMD-like"/>
</dbReference>
<dbReference type="GO" id="GO:0051920">
    <property type="term" value="F:peroxiredoxin activity"/>
    <property type="evidence" value="ECO:0007669"/>
    <property type="project" value="InterPro"/>
</dbReference>
<dbReference type="InterPro" id="IPR021607">
    <property type="entry name" value="DUF3224"/>
</dbReference>
<dbReference type="Proteomes" id="UP000625079">
    <property type="component" value="Unassembled WGS sequence"/>
</dbReference>
<evidence type="ECO:0000313" key="3">
    <source>
        <dbReference type="EMBL" id="QOZ61356.1"/>
    </source>
</evidence>
<dbReference type="PANTHER" id="PTHR33570:SF2">
    <property type="entry name" value="CARBOXYMUCONOLACTONE DECARBOXYLASE-LIKE DOMAIN-CONTAINING PROTEIN"/>
    <property type="match status" value="1"/>
</dbReference>
<proteinExistence type="predicted"/>
<dbReference type="Proteomes" id="UP000593880">
    <property type="component" value="Chromosome"/>
</dbReference>
<dbReference type="SUPFAM" id="SSF69118">
    <property type="entry name" value="AhpD-like"/>
    <property type="match status" value="1"/>
</dbReference>
<name>A0A410V995_9BRAD</name>
<dbReference type="SUPFAM" id="SSF159238">
    <property type="entry name" value="SO1590-like"/>
    <property type="match status" value="1"/>
</dbReference>
<dbReference type="Pfam" id="PF02627">
    <property type="entry name" value="CMD"/>
    <property type="match status" value="1"/>
</dbReference>
<dbReference type="OrthoDB" id="7507676at2"/>
<evidence type="ECO:0000259" key="1">
    <source>
        <dbReference type="Pfam" id="PF02627"/>
    </source>
</evidence>
<sequence>MELVSPDRVLRLDPVFGSMGLEAARSIWSSSQLSMREKACLLIAGDVAVHELGLPFELHVAMALSKAGMCVEDLRELLRHVAPAAGLNPASRAFERLAEVVAELGHSPDSHAARRPSPHLAAPYPAHALEALRSADPKLALAIERQSSELWARPGLDHRERLFASFAIDIVSGTLGQAFAAHVWMALRAGITAAEMHEALRVLAEYSTVRAWEATIALEGALRSTPRSQGGLAAGQGSCEPRTVASKVEVEKYERSVLNEADASGLAIVETRLVEKFIGGIVGEGRATHLRLERPDGTGTLICYERITGSIGGLRGSFLLKAEGAMEPGPVVRGRWEIVGDSGTGELERLNGYAEFSAERDESSPTGWRASTSLTYWLETSLTV</sequence>
<dbReference type="Pfam" id="PF11528">
    <property type="entry name" value="DUF3224"/>
    <property type="match status" value="1"/>
</dbReference>
<accession>A0A410V995</accession>
<evidence type="ECO:0000313" key="4">
    <source>
        <dbReference type="Proteomes" id="UP000593880"/>
    </source>
</evidence>
<evidence type="ECO:0000313" key="5">
    <source>
        <dbReference type="Proteomes" id="UP000625079"/>
    </source>
</evidence>
<reference evidence="2" key="3">
    <citation type="submission" date="2022-12" db="EMBL/GenBank/DDBJ databases">
        <authorList>
            <person name="Sun Q."/>
            <person name="Zhou Y."/>
        </authorList>
    </citation>
    <scope>NUCLEOTIDE SEQUENCE</scope>
    <source>
        <strain evidence="2">CGMCC 1.15034</strain>
    </source>
</reference>
<dbReference type="EMBL" id="CP030057">
    <property type="protein sequence ID" value="QOZ61356.1"/>
    <property type="molecule type" value="Genomic_DNA"/>
</dbReference>
<dbReference type="RefSeq" id="WP_128966922.1">
    <property type="nucleotide sequence ID" value="NZ_BMHC01000002.1"/>
</dbReference>
<organism evidence="2 5">
    <name type="scientific">Bradyrhizobium guangdongense</name>
    <dbReference type="NCBI Taxonomy" id="1325090"/>
    <lineage>
        <taxon>Bacteria</taxon>
        <taxon>Pseudomonadati</taxon>
        <taxon>Pseudomonadota</taxon>
        <taxon>Alphaproteobacteria</taxon>
        <taxon>Hyphomicrobiales</taxon>
        <taxon>Nitrobacteraceae</taxon>
        <taxon>Bradyrhizobium</taxon>
    </lineage>
</organism>
<keyword evidence="4" id="KW-1185">Reference proteome</keyword>